<evidence type="ECO:0000313" key="2">
    <source>
        <dbReference type="Proteomes" id="UP000593591"/>
    </source>
</evidence>
<dbReference type="EMBL" id="CP031517">
    <property type="protein sequence ID" value="QOS39594.1"/>
    <property type="molecule type" value="Genomic_DNA"/>
</dbReference>
<organism evidence="1 2">
    <name type="scientific">Treponema rectale</name>
    <dbReference type="NCBI Taxonomy" id="744512"/>
    <lineage>
        <taxon>Bacteria</taxon>
        <taxon>Pseudomonadati</taxon>
        <taxon>Spirochaetota</taxon>
        <taxon>Spirochaetia</taxon>
        <taxon>Spirochaetales</taxon>
        <taxon>Treponemataceae</taxon>
        <taxon>Treponema</taxon>
    </lineage>
</organism>
<gene>
    <name evidence="1" type="ORF">DYE49_03620</name>
</gene>
<dbReference type="Proteomes" id="UP000593591">
    <property type="component" value="Chromosome"/>
</dbReference>
<dbReference type="KEGG" id="trc:DYE49_03620"/>
<accession>A0A7M1XIX9</accession>
<proteinExistence type="predicted"/>
<reference evidence="1 2" key="1">
    <citation type="submission" date="2018-08" db="EMBL/GenBank/DDBJ databases">
        <title>The first complete genome of Treponema rectale (CHPAT), a commensal spirochete of the bovine rectum.</title>
        <authorList>
            <person name="Staton G.J."/>
            <person name="Clegg S.R."/>
            <person name="Carter S.D."/>
            <person name="Radford A.D."/>
            <person name="Darby A."/>
            <person name="Hall N."/>
            <person name="Birtles R.J."/>
            <person name="Evans N.J."/>
        </authorList>
    </citation>
    <scope>NUCLEOTIDE SEQUENCE [LARGE SCALE GENOMIC DNA]</scope>
    <source>
        <strain evidence="1 2">CHPA</strain>
    </source>
</reference>
<evidence type="ECO:0000313" key="1">
    <source>
        <dbReference type="EMBL" id="QOS39594.1"/>
    </source>
</evidence>
<name>A0A7M1XIX9_9SPIR</name>
<sequence>MCQSVFYGFDYRHWSFLCKYSTKIKLFSEIQDAFYFLLKFVVTKDIFYYHCVYKTPGHLPGHFDFNKAYDKIELQKG</sequence>
<dbReference type="AlphaFoldDB" id="A0A7M1XIX9"/>
<protein>
    <submittedName>
        <fullName evidence="1">Uncharacterized protein</fullName>
    </submittedName>
</protein>